<protein>
    <recommendedName>
        <fullName evidence="3">Outer membrane protein beta-barrel domain-containing protein</fullName>
    </recommendedName>
</protein>
<gene>
    <name evidence="4" type="ORF">A4D02_16770</name>
</gene>
<feature type="compositionally biased region" description="Polar residues" evidence="1">
    <location>
        <begin position="120"/>
        <end position="130"/>
    </location>
</feature>
<evidence type="ECO:0000313" key="4">
    <source>
        <dbReference type="EMBL" id="OQP38992.1"/>
    </source>
</evidence>
<feature type="compositionally biased region" description="Polar residues" evidence="1">
    <location>
        <begin position="176"/>
        <end position="189"/>
    </location>
</feature>
<dbReference type="InterPro" id="IPR025665">
    <property type="entry name" value="Beta-barrel_OMP_2"/>
</dbReference>
<evidence type="ECO:0000259" key="3">
    <source>
        <dbReference type="Pfam" id="PF13568"/>
    </source>
</evidence>
<keyword evidence="5" id="KW-1185">Reference proteome</keyword>
<sequence>MSDHEFEKQVHQKLQELKLRPSDGVWMEVEKSIRQGNNRRRFMWWWMAALFVGLTASGIVLYNYTTETHNATAAVARATATARSTAKPAETAPHSTNQIITKLPVTDNSTTGEEKAGNHSIVQNNKQEPANESPVVAPVTSKNNQPVITAAENSTAVKTTINKNKKPLQSPLAYNPGNTNPGEPINTTKLTHEKQRTAKKKGRGEEIVIAAMPVQPHDGGAGSETIATVETKKTEPDVLNSIMPVRVNNPDSAITTNKAATTPFKTMALSMMVADPEIGLAAAPIIRKKPVLWHWGVSADAGYSRIAESKLFQLKGLLGKDKYYAEDLSARSSATPSTSNNNTVNYNSSANSQLVNWSAYTAPPKKASPIQADKSFSLGVFVQRTVSPRLKLTLGLEYSYISVHTQVGQKVVAPNNPIVVNYGTSQAALVKEYYKYPGSDTAQSISAAAYAQGLTYSQRYTYRFHYLEIPLTVSWQINKGRKLPPFQLEGGFSMARLLSVDALHYEGIKGVYYKDNDLFNKTQFNFVAGLSVGLLQQSKHPLWIGPNLRYALNGLVNKEVSTGQYAWSAGIGIKVLLGKL</sequence>
<keyword evidence="2" id="KW-1133">Transmembrane helix</keyword>
<evidence type="ECO:0000313" key="5">
    <source>
        <dbReference type="Proteomes" id="UP000192277"/>
    </source>
</evidence>
<evidence type="ECO:0000256" key="2">
    <source>
        <dbReference type="SAM" id="Phobius"/>
    </source>
</evidence>
<proteinExistence type="predicted"/>
<name>A0ABX3NL99_9BACT</name>
<feature type="domain" description="Outer membrane protein beta-barrel" evidence="3">
    <location>
        <begin position="354"/>
        <end position="554"/>
    </location>
</feature>
<feature type="region of interest" description="Disordered" evidence="1">
    <location>
        <begin position="107"/>
        <end position="138"/>
    </location>
</feature>
<dbReference type="Pfam" id="PF13568">
    <property type="entry name" value="OMP_b-brl_2"/>
    <property type="match status" value="1"/>
</dbReference>
<comment type="caution">
    <text evidence="4">The sequence shown here is derived from an EMBL/GenBank/DDBJ whole genome shotgun (WGS) entry which is preliminary data.</text>
</comment>
<keyword evidence="2" id="KW-0812">Transmembrane</keyword>
<feature type="transmembrane region" description="Helical" evidence="2">
    <location>
        <begin position="42"/>
        <end position="64"/>
    </location>
</feature>
<dbReference type="RefSeq" id="WP_014217253.1">
    <property type="nucleotide sequence ID" value="NZ_LWBO01000084.1"/>
</dbReference>
<organism evidence="4 5">
    <name type="scientific">Niastella koreensis</name>
    <dbReference type="NCBI Taxonomy" id="354356"/>
    <lineage>
        <taxon>Bacteria</taxon>
        <taxon>Pseudomonadati</taxon>
        <taxon>Bacteroidota</taxon>
        <taxon>Chitinophagia</taxon>
        <taxon>Chitinophagales</taxon>
        <taxon>Chitinophagaceae</taxon>
        <taxon>Niastella</taxon>
    </lineage>
</organism>
<dbReference type="EMBL" id="LWBO01000084">
    <property type="protein sequence ID" value="OQP38992.1"/>
    <property type="molecule type" value="Genomic_DNA"/>
</dbReference>
<evidence type="ECO:0000256" key="1">
    <source>
        <dbReference type="SAM" id="MobiDB-lite"/>
    </source>
</evidence>
<keyword evidence="2" id="KW-0472">Membrane</keyword>
<feature type="region of interest" description="Disordered" evidence="1">
    <location>
        <begin position="166"/>
        <end position="202"/>
    </location>
</feature>
<dbReference type="Proteomes" id="UP000192277">
    <property type="component" value="Unassembled WGS sequence"/>
</dbReference>
<accession>A0ABX3NL99</accession>
<reference evidence="4 5" key="1">
    <citation type="submission" date="2016-04" db="EMBL/GenBank/DDBJ databases">
        <authorList>
            <person name="Chen L."/>
            <person name="Zhuang W."/>
            <person name="Wang G."/>
        </authorList>
    </citation>
    <scope>NUCLEOTIDE SEQUENCE [LARGE SCALE GENOMIC DNA]</scope>
    <source>
        <strain evidence="5">GR20</strain>
    </source>
</reference>